<keyword evidence="2" id="KW-1185">Reference proteome</keyword>
<evidence type="ECO:0000313" key="2">
    <source>
        <dbReference type="Proteomes" id="UP000247416"/>
    </source>
</evidence>
<organism evidence="1 2">
    <name type="scientific">Ureibacillus chungkukjangi</name>
    <dbReference type="NCBI Taxonomy" id="1202712"/>
    <lineage>
        <taxon>Bacteria</taxon>
        <taxon>Bacillati</taxon>
        <taxon>Bacillota</taxon>
        <taxon>Bacilli</taxon>
        <taxon>Bacillales</taxon>
        <taxon>Caryophanaceae</taxon>
        <taxon>Ureibacillus</taxon>
    </lineage>
</organism>
<dbReference type="EMBL" id="QJTJ01000010">
    <property type="protein sequence ID" value="PYF06397.1"/>
    <property type="molecule type" value="Genomic_DNA"/>
</dbReference>
<evidence type="ECO:0000313" key="1">
    <source>
        <dbReference type="EMBL" id="PYF06397.1"/>
    </source>
</evidence>
<dbReference type="Proteomes" id="UP000247416">
    <property type="component" value="Unassembled WGS sequence"/>
</dbReference>
<accession>A0A318TR32</accession>
<comment type="caution">
    <text evidence="1">The sequence shown here is derived from an EMBL/GenBank/DDBJ whole genome shotgun (WGS) entry which is preliminary data.</text>
</comment>
<name>A0A318TR32_9BACL</name>
<proteinExistence type="predicted"/>
<protein>
    <submittedName>
        <fullName evidence="1">Uncharacterized protein</fullName>
    </submittedName>
</protein>
<sequence>MISTMMNSTIATKGTTRIPKRFFLNATTRQIAVSIRKMYKMDHDLLHLRQQIHYVKRYEEKCNNIIDF</sequence>
<reference evidence="1 2" key="1">
    <citation type="submission" date="2018-06" db="EMBL/GenBank/DDBJ databases">
        <title>Genomic Encyclopedia of Archaeal and Bacterial Type Strains, Phase II (KMG-II): from individual species to whole genera.</title>
        <authorList>
            <person name="Goeker M."/>
        </authorList>
    </citation>
    <scope>NUCLEOTIDE SEQUENCE [LARGE SCALE GENOMIC DNA]</scope>
    <source>
        <strain evidence="1 2">KACC 16626</strain>
    </source>
</reference>
<dbReference type="AlphaFoldDB" id="A0A318TR32"/>
<gene>
    <name evidence="1" type="ORF">BJ095_110100</name>
</gene>